<evidence type="ECO:0000313" key="3">
    <source>
        <dbReference type="Proteomes" id="UP001242010"/>
    </source>
</evidence>
<dbReference type="RefSeq" id="WP_286355202.1">
    <property type="nucleotide sequence ID" value="NZ_AP027079.1"/>
</dbReference>
<feature type="chain" id="PRO_5045789906" description="Outer membrane protein beta-barrel domain-containing protein" evidence="1">
    <location>
        <begin position="18"/>
        <end position="265"/>
    </location>
</feature>
<evidence type="ECO:0008006" key="4">
    <source>
        <dbReference type="Google" id="ProtNLM"/>
    </source>
</evidence>
<organism evidence="2 3">
    <name type="scientific">Geothrix oryzae</name>
    <dbReference type="NCBI Taxonomy" id="2927975"/>
    <lineage>
        <taxon>Bacteria</taxon>
        <taxon>Pseudomonadati</taxon>
        <taxon>Acidobacteriota</taxon>
        <taxon>Holophagae</taxon>
        <taxon>Holophagales</taxon>
        <taxon>Holophagaceae</taxon>
        <taxon>Geothrix</taxon>
    </lineage>
</organism>
<dbReference type="EMBL" id="AP027079">
    <property type="protein sequence ID" value="BDU68566.1"/>
    <property type="molecule type" value="Genomic_DNA"/>
</dbReference>
<evidence type="ECO:0000313" key="2">
    <source>
        <dbReference type="EMBL" id="BDU68566.1"/>
    </source>
</evidence>
<feature type="signal peptide" evidence="1">
    <location>
        <begin position="1"/>
        <end position="17"/>
    </location>
</feature>
<name>A0ABN6UV32_9BACT</name>
<gene>
    <name evidence="2" type="ORF">GETHOR_06670</name>
</gene>
<protein>
    <recommendedName>
        <fullName evidence="4">Outer membrane protein beta-barrel domain-containing protein</fullName>
    </recommendedName>
</protein>
<proteinExistence type="predicted"/>
<keyword evidence="1" id="KW-0732">Signal</keyword>
<accession>A0ABN6UV32</accession>
<keyword evidence="3" id="KW-1185">Reference proteome</keyword>
<reference evidence="3" key="1">
    <citation type="journal article" date="2023" name="Int. J. Syst. Evol. Microbiol.">
        <title>Mesoterricola silvestris gen. nov., sp. nov., Mesoterricola sediminis sp. nov., Geothrix oryzae sp. nov., Geothrix edaphica sp. nov., Geothrix rubra sp. nov., and Geothrix limicola sp. nov., six novel members of Acidobacteriota isolated from soils.</title>
        <authorList>
            <person name="Itoh H."/>
            <person name="Sugisawa Y."/>
            <person name="Mise K."/>
            <person name="Xu Z."/>
            <person name="Kuniyasu M."/>
            <person name="Ushijima N."/>
            <person name="Kawano K."/>
            <person name="Kobayashi E."/>
            <person name="Shiratori Y."/>
            <person name="Masuda Y."/>
            <person name="Senoo K."/>
        </authorList>
    </citation>
    <scope>NUCLEOTIDE SEQUENCE [LARGE SCALE GENOMIC DNA]</scope>
    <source>
        <strain evidence="3">Red222</strain>
    </source>
</reference>
<dbReference type="Proteomes" id="UP001242010">
    <property type="component" value="Chromosome"/>
</dbReference>
<evidence type="ECO:0000256" key="1">
    <source>
        <dbReference type="SAM" id="SignalP"/>
    </source>
</evidence>
<sequence length="265" mass="28324">MRALPIVLSLCTTAAFAQLGAPGLPASGFQRTWTLGGQTFGPTLTGHFQGVQDGQPIFVDLDKDLGLGKDKTTPGFFLDYQGPRFAFQISNGTAEYRGDRVVNRTVTVNGTSYTAGTRVLSHVKLASVDGIWTIKFVRESDAWLGIDLGVQAWTLDLDASSAPMVGSPVASSTRVTAPIPQLGLSGGSRGFNGAVEAKAYVHYLGYKSAKYTLFGADLRVYPVSWFGLRAFYEGGSFDVPKGSVKDDLELKLDRKGVGLGAVVRF</sequence>